<dbReference type="Gene3D" id="1.10.10.10">
    <property type="entry name" value="Winged helix-like DNA-binding domain superfamily/Winged helix DNA-binding domain"/>
    <property type="match status" value="1"/>
</dbReference>
<dbReference type="InterPro" id="IPR038475">
    <property type="entry name" value="RecG_C_sf"/>
</dbReference>
<organism evidence="1 2">
    <name type="scientific">Arachidicoccus rhizosphaerae</name>
    <dbReference type="NCBI Taxonomy" id="551991"/>
    <lineage>
        <taxon>Bacteria</taxon>
        <taxon>Pseudomonadati</taxon>
        <taxon>Bacteroidota</taxon>
        <taxon>Chitinophagia</taxon>
        <taxon>Chitinophagales</taxon>
        <taxon>Chitinophagaceae</taxon>
        <taxon>Arachidicoccus</taxon>
    </lineage>
</organism>
<proteinExistence type="predicted"/>
<dbReference type="PANTHER" id="PTHR30595:SF6">
    <property type="entry name" value="SCHLAFEN ALBA-2 DOMAIN-CONTAINING PROTEIN"/>
    <property type="match status" value="1"/>
</dbReference>
<keyword evidence="1" id="KW-0547">Nucleotide-binding</keyword>
<evidence type="ECO:0000313" key="1">
    <source>
        <dbReference type="EMBL" id="SEA67740.1"/>
    </source>
</evidence>
<evidence type="ECO:0000313" key="2">
    <source>
        <dbReference type="Proteomes" id="UP000199041"/>
    </source>
</evidence>
<protein>
    <submittedName>
        <fullName evidence="1">ATP-dependent DNA helicase RecG</fullName>
    </submittedName>
</protein>
<keyword evidence="1" id="KW-0378">Hydrolase</keyword>
<dbReference type="Pfam" id="PF13749">
    <property type="entry name" value="HATPase_c_4"/>
    <property type="match status" value="1"/>
</dbReference>
<dbReference type="GO" id="GO:0004386">
    <property type="term" value="F:helicase activity"/>
    <property type="evidence" value="ECO:0007669"/>
    <property type="project" value="UniProtKB-KW"/>
</dbReference>
<dbReference type="PANTHER" id="PTHR30595">
    <property type="entry name" value="GLPR-RELATED TRANSCRIPTIONAL REPRESSOR"/>
    <property type="match status" value="1"/>
</dbReference>
<gene>
    <name evidence="1" type="ORF">SAMN05192529_1452</name>
</gene>
<dbReference type="EMBL" id="FNQY01000045">
    <property type="protein sequence ID" value="SEA67740.1"/>
    <property type="molecule type" value="Genomic_DNA"/>
</dbReference>
<accession>A0A1H4D5G9</accession>
<keyword evidence="2" id="KW-1185">Reference proteome</keyword>
<dbReference type="STRING" id="551991.SAMN05192529_1452"/>
<dbReference type="Gene3D" id="3.30.565.60">
    <property type="match status" value="1"/>
</dbReference>
<dbReference type="Proteomes" id="UP000199041">
    <property type="component" value="Unassembled WGS sequence"/>
</dbReference>
<keyword evidence="1" id="KW-0067">ATP-binding</keyword>
<name>A0A1H4D5G9_9BACT</name>
<keyword evidence="1" id="KW-0347">Helicase</keyword>
<dbReference type="AlphaFoldDB" id="A0A1H4D5G9"/>
<dbReference type="InterPro" id="IPR036388">
    <property type="entry name" value="WH-like_DNA-bd_sf"/>
</dbReference>
<reference evidence="1 2" key="1">
    <citation type="submission" date="2016-10" db="EMBL/GenBank/DDBJ databases">
        <authorList>
            <person name="de Groot N.N."/>
        </authorList>
    </citation>
    <scope>NUCLEOTIDE SEQUENCE [LARGE SCALE GENOMIC DNA]</scope>
    <source>
        <strain evidence="1 2">Vu-144</strain>
    </source>
</reference>
<sequence>MERLKYSPELFDKLRLTENGQLKRATIVLFAKEPDKFFPNTSVKIGRFGKDDADLIFQENEEGCLIVILQSILNQLQHKFLVREISFEGLKRIERSAYPVEALREAILNACVHRNYMGAPTQIRVYDDKIIFWNEGALPEGLSVEALKGFHASQPRNVLVADVCFKGGYIDSWGRGIQKIFSACKIAGLPEPEIKEFQNGLLVTLFKNHLSPERLTKLGLNERQLKAVEFVKENGRITNKDYQKLNLIAKPTAKRDLSRL</sequence>
<dbReference type="OrthoDB" id="613884at2"/>
<dbReference type="RefSeq" id="WP_091401568.1">
    <property type="nucleotide sequence ID" value="NZ_FNQY01000045.1"/>
</dbReference>